<evidence type="ECO:0000256" key="5">
    <source>
        <dbReference type="ARBA" id="ARBA00023043"/>
    </source>
</evidence>
<feature type="domain" description="PGG" evidence="9">
    <location>
        <begin position="409"/>
        <end position="514"/>
    </location>
</feature>
<evidence type="ECO:0000313" key="11">
    <source>
        <dbReference type="EMBL" id="CAL4899036.1"/>
    </source>
</evidence>
<dbReference type="InterPro" id="IPR002110">
    <property type="entry name" value="Ankyrin_rpt"/>
</dbReference>
<evidence type="ECO:0000313" key="12">
    <source>
        <dbReference type="EMBL" id="CAL4906392.1"/>
    </source>
</evidence>
<feature type="transmembrane region" description="Helical" evidence="8">
    <location>
        <begin position="409"/>
        <end position="431"/>
    </location>
</feature>
<dbReference type="EMBL" id="OZ075121">
    <property type="protein sequence ID" value="CAL4899036.1"/>
    <property type="molecule type" value="Genomic_DNA"/>
</dbReference>
<feature type="transmembrane region" description="Helical" evidence="8">
    <location>
        <begin position="497"/>
        <end position="515"/>
    </location>
</feature>
<evidence type="ECO:0000256" key="3">
    <source>
        <dbReference type="ARBA" id="ARBA00022737"/>
    </source>
</evidence>
<accession>A0ABC8W0Y6</accession>
<gene>
    <name evidence="12" type="ORF">URODEC1_LOCUS12100</name>
    <name evidence="10" type="ORF">URODEC1_LOCUS8039</name>
    <name evidence="11" type="ORF">URODEC1_LOCUS8040</name>
</gene>
<dbReference type="SMART" id="SM00248">
    <property type="entry name" value="ANK"/>
    <property type="match status" value="9"/>
</dbReference>
<evidence type="ECO:0000313" key="13">
    <source>
        <dbReference type="Proteomes" id="UP001497457"/>
    </source>
</evidence>
<keyword evidence="4 8" id="KW-1133">Transmembrane helix</keyword>
<dbReference type="Pfam" id="PF12796">
    <property type="entry name" value="Ank_2"/>
    <property type="match status" value="2"/>
</dbReference>
<dbReference type="SUPFAM" id="SSF48403">
    <property type="entry name" value="Ankyrin repeat"/>
    <property type="match status" value="1"/>
</dbReference>
<keyword evidence="2 8" id="KW-0812">Transmembrane</keyword>
<evidence type="ECO:0000256" key="6">
    <source>
        <dbReference type="ARBA" id="ARBA00023136"/>
    </source>
</evidence>
<evidence type="ECO:0000256" key="7">
    <source>
        <dbReference type="PROSITE-ProRule" id="PRU00023"/>
    </source>
</evidence>
<feature type="transmembrane region" description="Helical" evidence="8">
    <location>
        <begin position="521"/>
        <end position="541"/>
    </location>
</feature>
<dbReference type="Pfam" id="PF00023">
    <property type="entry name" value="Ank"/>
    <property type="match status" value="1"/>
</dbReference>
<feature type="repeat" description="ANK" evidence="7">
    <location>
        <begin position="311"/>
        <end position="344"/>
    </location>
</feature>
<evidence type="ECO:0000256" key="2">
    <source>
        <dbReference type="ARBA" id="ARBA00022692"/>
    </source>
</evidence>
<dbReference type="FunFam" id="1.25.40.20:FF:000486">
    <property type="entry name" value="Ankyrin repeat family protein"/>
    <property type="match status" value="1"/>
</dbReference>
<dbReference type="InterPro" id="IPR036770">
    <property type="entry name" value="Ankyrin_rpt-contain_sf"/>
</dbReference>
<keyword evidence="6 8" id="KW-0472">Membrane</keyword>
<organism evidence="11 13">
    <name type="scientific">Urochloa decumbens</name>
    <dbReference type="NCBI Taxonomy" id="240449"/>
    <lineage>
        <taxon>Eukaryota</taxon>
        <taxon>Viridiplantae</taxon>
        <taxon>Streptophyta</taxon>
        <taxon>Embryophyta</taxon>
        <taxon>Tracheophyta</taxon>
        <taxon>Spermatophyta</taxon>
        <taxon>Magnoliopsida</taxon>
        <taxon>Liliopsida</taxon>
        <taxon>Poales</taxon>
        <taxon>Poaceae</taxon>
        <taxon>PACMAD clade</taxon>
        <taxon>Panicoideae</taxon>
        <taxon>Panicodae</taxon>
        <taxon>Paniceae</taxon>
        <taxon>Melinidinae</taxon>
        <taxon>Urochloa</taxon>
    </lineage>
</organism>
<dbReference type="PANTHER" id="PTHR24186">
    <property type="entry name" value="PROTEIN PHOSPHATASE 1 REGULATORY SUBUNIT"/>
    <property type="match status" value="1"/>
</dbReference>
<keyword evidence="3" id="KW-0677">Repeat</keyword>
<dbReference type="InterPro" id="IPR026961">
    <property type="entry name" value="PGG_dom"/>
</dbReference>
<dbReference type="Proteomes" id="UP001497457">
    <property type="component" value="Chromosome 12b"/>
</dbReference>
<dbReference type="EMBL" id="OZ075122">
    <property type="protein sequence ID" value="CAL4906392.1"/>
    <property type="molecule type" value="Genomic_DNA"/>
</dbReference>
<dbReference type="PROSITE" id="PS50088">
    <property type="entry name" value="ANK_REPEAT"/>
    <property type="match status" value="1"/>
</dbReference>
<dbReference type="Gene3D" id="1.25.40.20">
    <property type="entry name" value="Ankyrin repeat-containing domain"/>
    <property type="match status" value="1"/>
</dbReference>
<dbReference type="AlphaFoldDB" id="A0ABC8W0Y6"/>
<feature type="transmembrane region" description="Helical" evidence="8">
    <location>
        <begin position="451"/>
        <end position="477"/>
    </location>
</feature>
<sequence length="564" mass="62199">MDEVLLQAAVAGDSATMKNIASQDPGALFAITPDGNTCLHISSVHGHEEFCKDVVAQNPYLLAAVNPGGETPLLSAVTSGRASLASALLRWCCDLQLSAVIVKEDNDGCNALHHAIRSGHTDLALELIAAEPSLSQSVNKYSESPMFIAALRDFADVFERLLEIPESADVGIFGNNALHAAVRNGNADFTEKIMMRRPHLARETAKDGSTPMQLAVLWGKTDVLRVMLQHDRSLGYVVTTPRDSPMLLYAAHRGHVGVARELLSFCPDSPYRDITGWTCLHMAVDSNHPEFVEFILETPQLRRLVNMRDKNGKTALHYAVGTCRPRIVAALLLHQDTDFTIMDSGGWPVILQLLNNSNEPPKTLNWNEVFMLLLKADRTAAASPYVHELAKKSLTNESRKDVRSLTQTYTSNTSLVAILIATITFAAAFTLPGGYSSDAGSQGLPIMSKKFAFQAFLVFDTLAMCSSLAVAFICIVLRWEDYEFLLYYRSFTKKLMWFAYMATTTAFATGLYTVLAPHLLWLAIGICFVAILLPILTKILGEWPVLKLRFRLGKKFKSELLDMV</sequence>
<dbReference type="EMBL" id="OZ075121">
    <property type="protein sequence ID" value="CAL4899034.1"/>
    <property type="molecule type" value="Genomic_DNA"/>
</dbReference>
<evidence type="ECO:0000256" key="8">
    <source>
        <dbReference type="SAM" id="Phobius"/>
    </source>
</evidence>
<dbReference type="GO" id="GO:0016020">
    <property type="term" value="C:membrane"/>
    <property type="evidence" value="ECO:0007669"/>
    <property type="project" value="UniProtKB-SubCell"/>
</dbReference>
<comment type="subcellular location">
    <subcellularLocation>
        <location evidence="1">Membrane</location>
        <topology evidence="1">Multi-pass membrane protein</topology>
    </subcellularLocation>
</comment>
<evidence type="ECO:0000256" key="1">
    <source>
        <dbReference type="ARBA" id="ARBA00004141"/>
    </source>
</evidence>
<evidence type="ECO:0000256" key="4">
    <source>
        <dbReference type="ARBA" id="ARBA00022989"/>
    </source>
</evidence>
<dbReference type="Pfam" id="PF13962">
    <property type="entry name" value="PGG"/>
    <property type="match status" value="1"/>
</dbReference>
<evidence type="ECO:0000259" key="9">
    <source>
        <dbReference type="Pfam" id="PF13962"/>
    </source>
</evidence>
<protein>
    <recommendedName>
        <fullName evidence="9">PGG domain-containing protein</fullName>
    </recommendedName>
</protein>
<evidence type="ECO:0000313" key="10">
    <source>
        <dbReference type="EMBL" id="CAL4899034.1"/>
    </source>
</evidence>
<dbReference type="PANTHER" id="PTHR24186:SF54">
    <property type="entry name" value="PGG DOMAIN-CONTAINING PROTEIN"/>
    <property type="match status" value="1"/>
</dbReference>
<keyword evidence="5 7" id="KW-0040">ANK repeat</keyword>
<name>A0ABC8W0Y6_9POAL</name>
<reference evidence="11" key="1">
    <citation type="submission" date="2024-10" db="EMBL/GenBank/DDBJ databases">
        <authorList>
            <person name="Ryan C."/>
        </authorList>
    </citation>
    <scope>NUCLEOTIDE SEQUENCE [LARGE SCALE GENOMIC DNA]</scope>
</reference>
<dbReference type="Proteomes" id="UP001497457">
    <property type="component" value="Chromosome 11b"/>
</dbReference>
<keyword evidence="13" id="KW-1185">Reference proteome</keyword>
<proteinExistence type="predicted"/>